<comment type="caution">
    <text evidence="2">The sequence shown here is derived from an EMBL/GenBank/DDBJ whole genome shotgun (WGS) entry which is preliminary data.</text>
</comment>
<feature type="region of interest" description="Disordered" evidence="1">
    <location>
        <begin position="64"/>
        <end position="83"/>
    </location>
</feature>
<organism evidence="2 3">
    <name type="scientific">Zalerion maritima</name>
    <dbReference type="NCBI Taxonomy" id="339359"/>
    <lineage>
        <taxon>Eukaryota</taxon>
        <taxon>Fungi</taxon>
        <taxon>Dikarya</taxon>
        <taxon>Ascomycota</taxon>
        <taxon>Pezizomycotina</taxon>
        <taxon>Sordariomycetes</taxon>
        <taxon>Lulworthiomycetidae</taxon>
        <taxon>Lulworthiales</taxon>
        <taxon>Lulworthiaceae</taxon>
        <taxon>Zalerion</taxon>
    </lineage>
</organism>
<protein>
    <submittedName>
        <fullName evidence="2">Uncharacterized protein</fullName>
    </submittedName>
</protein>
<evidence type="ECO:0000256" key="1">
    <source>
        <dbReference type="SAM" id="MobiDB-lite"/>
    </source>
</evidence>
<sequence>MVFANLSRNGDGDDMVLDEVVPSCLRLRSPSPRCRLQEQEHRFHRRGNLKVLCFIVDHARERRSRSRSVSTRSCPKSTSGPTATVLEYEDDSLDSMPRAYGHPEYHKDNDGTTLGGDTEDGACTTPLLDDARSYITSSSAKDTPPANIELNIDSDMEEGLTPLLRDHSVEVEEDVARSSVVGDTPTMRDGGNTCPGHGIGIGTAGALELRLVLKGSDKDEEAAAAAAAVVVDKQQHDGEKEGEWENYYDARVCRWMEEVPDGEVPPASREAPLD</sequence>
<gene>
    <name evidence="2" type="ORF">MKZ38_005819</name>
</gene>
<dbReference type="AlphaFoldDB" id="A0AAD5RX72"/>
<evidence type="ECO:0000313" key="3">
    <source>
        <dbReference type="Proteomes" id="UP001201980"/>
    </source>
</evidence>
<dbReference type="EMBL" id="JAKWBI020000034">
    <property type="protein sequence ID" value="KAJ2905306.1"/>
    <property type="molecule type" value="Genomic_DNA"/>
</dbReference>
<proteinExistence type="predicted"/>
<keyword evidence="3" id="KW-1185">Reference proteome</keyword>
<accession>A0AAD5RX72</accession>
<name>A0AAD5RX72_9PEZI</name>
<reference evidence="2" key="1">
    <citation type="submission" date="2022-07" db="EMBL/GenBank/DDBJ databases">
        <title>Draft genome sequence of Zalerion maritima ATCC 34329, a (micro)plastics degrading marine fungus.</title>
        <authorList>
            <person name="Paco A."/>
            <person name="Goncalves M.F.M."/>
            <person name="Rocha-Santos T.A.P."/>
            <person name="Alves A."/>
        </authorList>
    </citation>
    <scope>NUCLEOTIDE SEQUENCE</scope>
    <source>
        <strain evidence="2">ATCC 34329</strain>
    </source>
</reference>
<dbReference type="Proteomes" id="UP001201980">
    <property type="component" value="Unassembled WGS sequence"/>
</dbReference>
<evidence type="ECO:0000313" key="2">
    <source>
        <dbReference type="EMBL" id="KAJ2905306.1"/>
    </source>
</evidence>